<sequence length="408" mass="46810">MATIKLSTTKNANALLKYAEKRAEVSNSLDCDVDYVRNQFKATREIWGKNGGIQAHHVIQSFKPDEVDSHQANEIGLQLAEKLAKGYEVAVYTHTDKDHIHNHIVINAVNYEDGRKFHAHGQETIDRFREASDELCKENGLSIVEERSADVRYTLAEQSLLEKGESSWKDEIRTAIDQAKEQTASFEEFQEHLKEQGVQATLRGKNITYEHLESNKKVRGMKLGLAYEKETILHGFERQVTRERETRNSAATAERGDTTVTAVISGDDLTSQNDRGLSLDVPERKHEQRDDDRTRARTDQTDEPRRAAGNELNFDDIAQQIRERHRNTQAVYKRNFGRDEDGHQSATERSEKEPGLSEQRVPSKQSSDQGRAREDQQQPGEQVRQLERDSEGRTQRGRKKQQDYDLER</sequence>
<evidence type="ECO:0000313" key="4">
    <source>
        <dbReference type="Proteomes" id="UP000000935"/>
    </source>
</evidence>
<proteinExistence type="predicted"/>
<organism evidence="3 4">
    <name type="scientific">Priestia megaterium (strain ATCC 12872 / QMB1551)</name>
    <name type="common">Bacillus megaterium</name>
    <dbReference type="NCBI Taxonomy" id="545693"/>
    <lineage>
        <taxon>Bacteria</taxon>
        <taxon>Bacillati</taxon>
        <taxon>Bacillota</taxon>
        <taxon>Bacilli</taxon>
        <taxon>Bacillales</taxon>
        <taxon>Bacillaceae</taxon>
        <taxon>Priestia</taxon>
    </lineage>
</organism>
<evidence type="ECO:0000256" key="1">
    <source>
        <dbReference type="SAM" id="MobiDB-lite"/>
    </source>
</evidence>
<feature type="region of interest" description="Disordered" evidence="1">
    <location>
        <begin position="327"/>
        <end position="408"/>
    </location>
</feature>
<evidence type="ECO:0000313" key="3">
    <source>
        <dbReference type="EMBL" id="ADE72264.1"/>
    </source>
</evidence>
<keyword evidence="4" id="KW-1185">Reference proteome</keyword>
<dbReference type="InterPro" id="IPR005094">
    <property type="entry name" value="Endonuclease_MobA/VirD2"/>
</dbReference>
<geneLocation type="plasmid" evidence="3 4">
    <name>pBM200</name>
</geneLocation>
<evidence type="ECO:0000259" key="2">
    <source>
        <dbReference type="Pfam" id="PF03432"/>
    </source>
</evidence>
<gene>
    <name evidence="3" type="ordered locus">BMQ_pBM20005</name>
</gene>
<accession>D5E389</accession>
<feature type="compositionally biased region" description="Polar residues" evidence="1">
    <location>
        <begin position="360"/>
        <end position="369"/>
    </location>
</feature>
<dbReference type="AlphaFoldDB" id="D5E389"/>
<feature type="region of interest" description="Disordered" evidence="1">
    <location>
        <begin position="240"/>
        <end position="315"/>
    </location>
</feature>
<reference evidence="3 4" key="4">
    <citation type="journal article" date="2011" name="J. Bacteriol.">
        <title>Genome sequences of the biotechnologically important Bacillus megaterium strains QM B1551 and DSM319.</title>
        <authorList>
            <person name="Eppinger M."/>
            <person name="Bunk B."/>
            <person name="Johns M.A."/>
            <person name="Edirisinghe J.N."/>
            <person name="Kutumbaka K.K."/>
            <person name="Koenig S.S."/>
            <person name="Huot Creasy H."/>
            <person name="Rosovitz M.J."/>
            <person name="Riley D.R."/>
            <person name="Daugherty S."/>
            <person name="Martin M."/>
            <person name="Elbourne L.D."/>
            <person name="Paulsen I."/>
            <person name="Biedendieck R."/>
            <person name="Braun C."/>
            <person name="Grayburn S."/>
            <person name="Dhingra S."/>
            <person name="Lukyanchuk V."/>
            <person name="Ball B."/>
            <person name="Ul-Qamar R."/>
            <person name="Seibel J."/>
            <person name="Bremer E."/>
            <person name="Jahn D."/>
            <person name="Ravel J."/>
            <person name="Vary P.S."/>
        </authorList>
    </citation>
    <scope>NUCLEOTIDE SEQUENCE [LARGE SCALE GENOMIC DNA]</scope>
    <source>
        <strain evidence="4">ATCC 12872 / QMB1551</strain>
        <plasmid evidence="3">pBM200</plasmid>
    </source>
</reference>
<feature type="compositionally biased region" description="Basic and acidic residues" evidence="1">
    <location>
        <begin position="281"/>
        <end position="308"/>
    </location>
</feature>
<feature type="compositionally biased region" description="Basic and acidic residues" evidence="1">
    <location>
        <begin position="384"/>
        <end position="408"/>
    </location>
</feature>
<dbReference type="KEGG" id="bmq:BMQ_pBM20005"/>
<keyword evidence="3" id="KW-0614">Plasmid</keyword>
<dbReference type="HOGENOM" id="CLU_031118_2_0_9"/>
<feature type="compositionally biased region" description="Basic and acidic residues" evidence="1">
    <location>
        <begin position="336"/>
        <end position="355"/>
    </location>
</feature>
<feature type="compositionally biased region" description="Polar residues" evidence="1">
    <location>
        <begin position="258"/>
        <end position="275"/>
    </location>
</feature>
<reference key="3">
    <citation type="submission" date="2010-04" db="EMBL/GenBank/DDBJ databases">
        <title>Genome sequences of the industrial vitamin B12-producers B. megaterium QM B1551 and DSM319 reveal new insights into the Bacillus genome evolution and pan-genome structure.</title>
        <authorList>
            <person name="Eppinger M."/>
            <person name="Bunk B."/>
            <person name="Johns M.A."/>
            <person name="Edirisinghe J.N."/>
            <person name="Kutumbaka K.K."/>
            <person name="Riley D.R."/>
            <person name="Creasy H.H."/>
            <person name="Koenig S.S.K."/>
            <person name="Galens K."/>
            <person name="Orvis J."/>
            <person name="Creasy T."/>
            <person name="Biedendieck R."/>
            <person name="Braun C."/>
            <person name="Grayburn S."/>
            <person name="Jahn D."/>
            <person name="Ravel J."/>
            <person name="Vary P.S."/>
        </authorList>
    </citation>
    <scope>NUCLEOTIDE SEQUENCE</scope>
    <source>
        <strain>QM B1551</strain>
    </source>
</reference>
<dbReference type="EMBL" id="CP001985">
    <property type="protein sequence ID" value="ADE72264.1"/>
    <property type="molecule type" value="Genomic_DNA"/>
</dbReference>
<dbReference type="Proteomes" id="UP000000935">
    <property type="component" value="Plasmid pBM200"/>
</dbReference>
<dbReference type="RefSeq" id="WP_012209756.1">
    <property type="nucleotide sequence ID" value="NC_010009.2"/>
</dbReference>
<feature type="domain" description="MobA/VirD2-like nuclease" evidence="2">
    <location>
        <begin position="21"/>
        <end position="141"/>
    </location>
</feature>
<reference evidence="3 4" key="2">
    <citation type="journal article" date="2001" name="Plasmid">
        <title>Discoveries within the Seven Plasmid Array of Bacillus megaterium QM B1551.</title>
        <authorList>
            <person name="Kunnimalaiyaan M."/>
            <person name="Zhou Y."/>
            <person name="Scholle M."/>
            <person name="Baisa G.A."/>
            <person name="Vary P.S."/>
        </authorList>
    </citation>
    <scope>NUCLEOTIDE SEQUENCE [LARGE SCALE GENOMIC DNA]</scope>
    <source>
        <strain evidence="4">ATCC 12872 / QMB1551</strain>
        <plasmid evidence="3 4">pBM200</plasmid>
    </source>
</reference>
<protein>
    <submittedName>
        <fullName evidence="3">Relaxase/mobilization nuclease domain protein</fullName>
    </submittedName>
</protein>
<reference evidence="3 4" key="1">
    <citation type="journal article" date="1997" name="Plasmid">
        <title>Replicons of the Indigenous Plasmids of Bacillus megaterium QM B1551.</title>
        <authorList>
            <person name="Stevenson D.M."/>
            <person name="Zhou Y."/>
            <person name="Mueller K."/>
            <person name="Jablonski L."/>
            <person name="Vary P.S."/>
        </authorList>
    </citation>
    <scope>NUCLEOTIDE SEQUENCE [LARGE SCALE GENOMIC DNA]</scope>
    <source>
        <strain evidence="4">ATCC 12872 / QMB1551</strain>
        <plasmid evidence="3 4">pBM200</plasmid>
    </source>
</reference>
<name>D5E389_PRIM1</name>
<dbReference type="Pfam" id="PF03432">
    <property type="entry name" value="Relaxase"/>
    <property type="match status" value="1"/>
</dbReference>